<dbReference type="SUPFAM" id="SSF54523">
    <property type="entry name" value="Pili subunits"/>
    <property type="match status" value="1"/>
</dbReference>
<feature type="transmembrane region" description="Helical" evidence="1">
    <location>
        <begin position="20"/>
        <end position="42"/>
    </location>
</feature>
<reference evidence="4" key="1">
    <citation type="submission" date="2006-12" db="EMBL/GenBank/DDBJ databases">
        <title>Complete sequence of chromosome 1 of Verminephrobacter eiseniae EF01-2.</title>
        <authorList>
            <person name="Copeland A."/>
            <person name="Lucas S."/>
            <person name="Lapidus A."/>
            <person name="Barry K."/>
            <person name="Detter J.C."/>
            <person name="Glavina del Rio T."/>
            <person name="Dalin E."/>
            <person name="Tice H."/>
            <person name="Pitluck S."/>
            <person name="Chertkov O."/>
            <person name="Brettin T."/>
            <person name="Bruce D."/>
            <person name="Han C."/>
            <person name="Tapia R."/>
            <person name="Gilna P."/>
            <person name="Schmutz J."/>
            <person name="Larimer F."/>
            <person name="Land M."/>
            <person name="Hauser L."/>
            <person name="Kyrpides N."/>
            <person name="Kim E."/>
            <person name="Stahl D."/>
            <person name="Richardson P."/>
        </authorList>
    </citation>
    <scope>NUCLEOTIDE SEQUENCE [LARGE SCALE GENOMIC DNA]</scope>
    <source>
        <strain evidence="4">EF01-2</strain>
    </source>
</reference>
<dbReference type="InterPro" id="IPR045584">
    <property type="entry name" value="Pilin-like"/>
</dbReference>
<dbReference type="RefSeq" id="WP_011811404.1">
    <property type="nucleotide sequence ID" value="NC_008786.1"/>
</dbReference>
<dbReference type="eggNOG" id="COG4968">
    <property type="taxonomic scope" value="Bacteria"/>
</dbReference>
<dbReference type="AlphaFoldDB" id="A1WP58"/>
<dbReference type="GeneID" id="76463848"/>
<feature type="domain" description="Type 4 secretion system PilS N-terminal" evidence="2">
    <location>
        <begin position="62"/>
        <end position="177"/>
    </location>
</feature>
<evidence type="ECO:0000313" key="4">
    <source>
        <dbReference type="Proteomes" id="UP000000374"/>
    </source>
</evidence>
<protein>
    <recommendedName>
        <fullName evidence="2">Type 4 secretion system PilS N-terminal domain-containing protein</fullName>
    </recommendedName>
</protein>
<dbReference type="Pfam" id="PF08805">
    <property type="entry name" value="PilS"/>
    <property type="match status" value="1"/>
</dbReference>
<organism evidence="3 4">
    <name type="scientific">Verminephrobacter eiseniae (strain EF01-2)</name>
    <dbReference type="NCBI Taxonomy" id="391735"/>
    <lineage>
        <taxon>Bacteria</taxon>
        <taxon>Pseudomonadati</taxon>
        <taxon>Pseudomonadota</taxon>
        <taxon>Betaproteobacteria</taxon>
        <taxon>Burkholderiales</taxon>
        <taxon>Comamonadaceae</taxon>
        <taxon>Verminephrobacter</taxon>
    </lineage>
</organism>
<accession>A1WP58</accession>
<evidence type="ECO:0000259" key="2">
    <source>
        <dbReference type="Pfam" id="PF08805"/>
    </source>
</evidence>
<dbReference type="HOGENOM" id="CLU_1447079_0_0_4"/>
<keyword evidence="1" id="KW-0812">Transmembrane</keyword>
<evidence type="ECO:0000256" key="1">
    <source>
        <dbReference type="SAM" id="Phobius"/>
    </source>
</evidence>
<dbReference type="STRING" id="391735.Veis_3700"/>
<dbReference type="Proteomes" id="UP000000374">
    <property type="component" value="Chromosome"/>
</dbReference>
<sequence length="187" mass="19406">MSPSPAHQCALSQRGAKGFLSLEMGLVLLVVSIAIVSAVLYYRDNLRKIAINDSTQHILGSAANLRAKYGQTNRYGAVTTALAVRSGAIPQTLRDGTAATATNSYGGAVTVAPASLNGANDSVVITWPNVPTAQCSDIVSNAEREMRQVAVGSSTVKPNNGALDIDALETACESASAVAIQFWVGRS</sequence>
<keyword evidence="1" id="KW-0472">Membrane</keyword>
<name>A1WP58_VEREI</name>
<dbReference type="EMBL" id="CP000542">
    <property type="protein sequence ID" value="ABM59415.1"/>
    <property type="molecule type" value="Genomic_DNA"/>
</dbReference>
<keyword evidence="4" id="KW-1185">Reference proteome</keyword>
<evidence type="ECO:0000313" key="3">
    <source>
        <dbReference type="EMBL" id="ABM59415.1"/>
    </source>
</evidence>
<dbReference type="InterPro" id="IPR014911">
    <property type="entry name" value="PilS_N"/>
</dbReference>
<gene>
    <name evidence="3" type="ordered locus">Veis_3700</name>
</gene>
<proteinExistence type="predicted"/>
<dbReference type="Gene3D" id="3.30.1690.10">
    <property type="entry name" value="TcpA-like pilin"/>
    <property type="match status" value="1"/>
</dbReference>
<keyword evidence="1" id="KW-1133">Transmembrane helix</keyword>
<dbReference type="KEGG" id="vei:Veis_3700"/>